<name>M7ARJ0_CHEMY</name>
<dbReference type="Proteomes" id="UP000031443">
    <property type="component" value="Unassembled WGS sequence"/>
</dbReference>
<evidence type="ECO:0000313" key="1">
    <source>
        <dbReference type="EMBL" id="EMP27254.1"/>
    </source>
</evidence>
<protein>
    <submittedName>
        <fullName evidence="1">Uncharacterized protein</fullName>
    </submittedName>
</protein>
<sequence>MDMFELPDLADAEELLGLQYLTNEMYTDILWWLKETFTTDSEPQESVCGPPLVGVGMRRRLASVAVLQNTL</sequence>
<accession>M7ARJ0</accession>
<gene>
    <name evidence="1" type="ORF">UY3_15660</name>
</gene>
<dbReference type="EMBL" id="KB572001">
    <property type="protein sequence ID" value="EMP27254.1"/>
    <property type="molecule type" value="Genomic_DNA"/>
</dbReference>
<reference evidence="2" key="1">
    <citation type="journal article" date="2013" name="Nat. Genet.">
        <title>The draft genomes of soft-shell turtle and green sea turtle yield insights into the development and evolution of the turtle-specific body plan.</title>
        <authorList>
            <person name="Wang Z."/>
            <person name="Pascual-Anaya J."/>
            <person name="Zadissa A."/>
            <person name="Li W."/>
            <person name="Niimura Y."/>
            <person name="Huang Z."/>
            <person name="Li C."/>
            <person name="White S."/>
            <person name="Xiong Z."/>
            <person name="Fang D."/>
            <person name="Wang B."/>
            <person name="Ming Y."/>
            <person name="Chen Y."/>
            <person name="Zheng Y."/>
            <person name="Kuraku S."/>
            <person name="Pignatelli M."/>
            <person name="Herrero J."/>
            <person name="Beal K."/>
            <person name="Nozawa M."/>
            <person name="Li Q."/>
            <person name="Wang J."/>
            <person name="Zhang H."/>
            <person name="Yu L."/>
            <person name="Shigenobu S."/>
            <person name="Wang J."/>
            <person name="Liu J."/>
            <person name="Flicek P."/>
            <person name="Searle S."/>
            <person name="Wang J."/>
            <person name="Kuratani S."/>
            <person name="Yin Y."/>
            <person name="Aken B."/>
            <person name="Zhang G."/>
            <person name="Irie N."/>
        </authorList>
    </citation>
    <scope>NUCLEOTIDE SEQUENCE [LARGE SCALE GENOMIC DNA]</scope>
</reference>
<organism evidence="1 2">
    <name type="scientific">Chelonia mydas</name>
    <name type="common">Green sea-turtle</name>
    <name type="synonym">Chelonia agassizi</name>
    <dbReference type="NCBI Taxonomy" id="8469"/>
    <lineage>
        <taxon>Eukaryota</taxon>
        <taxon>Metazoa</taxon>
        <taxon>Chordata</taxon>
        <taxon>Craniata</taxon>
        <taxon>Vertebrata</taxon>
        <taxon>Euteleostomi</taxon>
        <taxon>Archelosauria</taxon>
        <taxon>Testudinata</taxon>
        <taxon>Testudines</taxon>
        <taxon>Cryptodira</taxon>
        <taxon>Durocryptodira</taxon>
        <taxon>Americhelydia</taxon>
        <taxon>Chelonioidea</taxon>
        <taxon>Cheloniidae</taxon>
        <taxon>Chelonia</taxon>
    </lineage>
</organism>
<evidence type="ECO:0000313" key="2">
    <source>
        <dbReference type="Proteomes" id="UP000031443"/>
    </source>
</evidence>
<dbReference type="AlphaFoldDB" id="M7ARJ0"/>
<keyword evidence="2" id="KW-1185">Reference proteome</keyword>
<proteinExistence type="predicted"/>